<evidence type="ECO:0000313" key="2">
    <source>
        <dbReference type="Proteomes" id="UP001163046"/>
    </source>
</evidence>
<proteinExistence type="predicted"/>
<dbReference type="AlphaFoldDB" id="A0A9W9Y7Y8"/>
<dbReference type="EMBL" id="MU827823">
    <property type="protein sequence ID" value="KAJ7321793.1"/>
    <property type="molecule type" value="Genomic_DNA"/>
</dbReference>
<dbReference type="Proteomes" id="UP001163046">
    <property type="component" value="Unassembled WGS sequence"/>
</dbReference>
<comment type="caution">
    <text evidence="1">The sequence shown here is derived from an EMBL/GenBank/DDBJ whole genome shotgun (WGS) entry which is preliminary data.</text>
</comment>
<organism evidence="1 2">
    <name type="scientific">Desmophyllum pertusum</name>
    <dbReference type="NCBI Taxonomy" id="174260"/>
    <lineage>
        <taxon>Eukaryota</taxon>
        <taxon>Metazoa</taxon>
        <taxon>Cnidaria</taxon>
        <taxon>Anthozoa</taxon>
        <taxon>Hexacorallia</taxon>
        <taxon>Scleractinia</taxon>
        <taxon>Caryophylliina</taxon>
        <taxon>Caryophylliidae</taxon>
        <taxon>Desmophyllum</taxon>
    </lineage>
</organism>
<sequence length="252" mass="27798">MDFQREYSTAVQLYSKLGGQIQELCSLNISGQLTAYINIYSALKNCDPAIVRKIVNSVKLYQGVENEAQRYVMRARNFAKENHGVAENVKNGKKYHERPEVMLKNFAKTAKRLGEAFEAVVNKHSQVERDIAVISGDVSKARQQAGTFSDEATADVMCTMPVVSLVTAPMIRASQYADEVSNPVGKVLAGCAGFVTGIIGAALSTALVGIPTAAVVSAENERIQKLKNEYHRISSFLDKFDMLVKDHRKMFE</sequence>
<gene>
    <name evidence="1" type="ORF">OS493_033902</name>
</gene>
<name>A0A9W9Y7Y8_9CNID</name>
<evidence type="ECO:0000313" key="1">
    <source>
        <dbReference type="EMBL" id="KAJ7321793.1"/>
    </source>
</evidence>
<reference evidence="1" key="1">
    <citation type="submission" date="2023-01" db="EMBL/GenBank/DDBJ databases">
        <title>Genome assembly of the deep-sea coral Lophelia pertusa.</title>
        <authorList>
            <person name="Herrera S."/>
            <person name="Cordes E."/>
        </authorList>
    </citation>
    <scope>NUCLEOTIDE SEQUENCE</scope>
    <source>
        <strain evidence="1">USNM1676648</strain>
        <tissue evidence="1">Polyp</tissue>
    </source>
</reference>
<keyword evidence="2" id="KW-1185">Reference proteome</keyword>
<accession>A0A9W9Y7Y8</accession>
<protein>
    <submittedName>
        <fullName evidence="1">Uncharacterized protein</fullName>
    </submittedName>
</protein>